<dbReference type="EMBL" id="KI630228">
    <property type="protein sequence ID" value="EYU44018.1"/>
    <property type="molecule type" value="Genomic_DNA"/>
</dbReference>
<dbReference type="Proteomes" id="UP000030748">
    <property type="component" value="Unassembled WGS sequence"/>
</dbReference>
<name>A0A022RWA8_ERYGU</name>
<accession>A0A022RWA8</accession>
<reference evidence="1 2" key="1">
    <citation type="journal article" date="2013" name="Proc. Natl. Acad. Sci. U.S.A.">
        <title>Fine-scale variation in meiotic recombination in Mimulus inferred from population shotgun sequencing.</title>
        <authorList>
            <person name="Hellsten U."/>
            <person name="Wright K.M."/>
            <person name="Jenkins J."/>
            <person name="Shu S."/>
            <person name="Yuan Y."/>
            <person name="Wessler S.R."/>
            <person name="Schmutz J."/>
            <person name="Willis J.H."/>
            <person name="Rokhsar D.S."/>
        </authorList>
    </citation>
    <scope>NUCLEOTIDE SEQUENCE [LARGE SCALE GENOMIC DNA]</scope>
    <source>
        <strain evidence="2">cv. DUN x IM62</strain>
    </source>
</reference>
<protein>
    <submittedName>
        <fullName evidence="1">Uncharacterized protein</fullName>
    </submittedName>
</protein>
<sequence>MVWGLLPVDPLP</sequence>
<feature type="non-terminal residue" evidence="1">
    <location>
        <position position="12"/>
    </location>
</feature>
<gene>
    <name evidence="1" type="ORF">MIMGU_mgv11b0163172mg</name>
</gene>
<evidence type="ECO:0000313" key="1">
    <source>
        <dbReference type="EMBL" id="EYU44018.1"/>
    </source>
</evidence>
<keyword evidence="2" id="KW-1185">Reference proteome</keyword>
<evidence type="ECO:0000313" key="2">
    <source>
        <dbReference type="Proteomes" id="UP000030748"/>
    </source>
</evidence>
<proteinExistence type="predicted"/>
<organism evidence="1 2">
    <name type="scientific">Erythranthe guttata</name>
    <name type="common">Yellow monkey flower</name>
    <name type="synonym">Mimulus guttatus</name>
    <dbReference type="NCBI Taxonomy" id="4155"/>
    <lineage>
        <taxon>Eukaryota</taxon>
        <taxon>Viridiplantae</taxon>
        <taxon>Streptophyta</taxon>
        <taxon>Embryophyta</taxon>
        <taxon>Tracheophyta</taxon>
        <taxon>Spermatophyta</taxon>
        <taxon>Magnoliopsida</taxon>
        <taxon>eudicotyledons</taxon>
        <taxon>Gunneridae</taxon>
        <taxon>Pentapetalae</taxon>
        <taxon>asterids</taxon>
        <taxon>lamiids</taxon>
        <taxon>Lamiales</taxon>
        <taxon>Phrymaceae</taxon>
        <taxon>Erythranthe</taxon>
    </lineage>
</organism>